<dbReference type="GO" id="GO:0004659">
    <property type="term" value="F:prenyltransferase activity"/>
    <property type="evidence" value="ECO:0007669"/>
    <property type="project" value="InterPro"/>
</dbReference>
<keyword evidence="4" id="KW-0479">Metal-binding</keyword>
<evidence type="ECO:0000256" key="5">
    <source>
        <dbReference type="ARBA" id="ARBA00022842"/>
    </source>
</evidence>
<keyword evidence="5" id="KW-0460">Magnesium</keyword>
<dbReference type="PANTHER" id="PTHR12001">
    <property type="entry name" value="GERANYLGERANYL PYROPHOSPHATE SYNTHASE"/>
    <property type="match status" value="1"/>
</dbReference>
<dbReference type="InterPro" id="IPR033749">
    <property type="entry name" value="Polyprenyl_synt_CS"/>
</dbReference>
<dbReference type="Gene3D" id="1.10.600.10">
    <property type="entry name" value="Farnesyl Diphosphate Synthase"/>
    <property type="match status" value="1"/>
</dbReference>
<keyword evidence="3 6" id="KW-0808">Transferase</keyword>
<evidence type="ECO:0000256" key="6">
    <source>
        <dbReference type="RuleBase" id="RU004466"/>
    </source>
</evidence>
<evidence type="ECO:0000313" key="8">
    <source>
        <dbReference type="Proteomes" id="UP000561011"/>
    </source>
</evidence>
<sequence length="369" mass="39523">MPSHASALVDREDLRQQVDGRLRSVLSEQADVLARISTDAEPLVDAWTQMLVGGKRLRAAFAYWSWRAHGGRPGTAEATALVGVGAALELFQAAALFHDDVMDRSDTRRGIPTAHRTFAARHRDSEWSGDADQFGLSSAILLGDLSLVASEDEFLRAVHEMPSAQTDPARRLFTQMRTEVTVGQYLDMHAQMLPWTDDFDADERRAREVVRSKSARYSVESPILLGAALAGATAHQMEVCSAVGLPLGEAFQLRDDLLGAFGDPATTGKPAGDDLREGKRTLLVVRAMRALDPGARTRLASLLGAPDLTAADVDEMQQTILATGAPEEVESLIETLSDSALSALDASGLDGPATETLTALALAAVQRAA</sequence>
<dbReference type="Pfam" id="PF00348">
    <property type="entry name" value="polyprenyl_synt"/>
    <property type="match status" value="1"/>
</dbReference>
<evidence type="ECO:0000313" key="7">
    <source>
        <dbReference type="EMBL" id="NYS93000.1"/>
    </source>
</evidence>
<organism evidence="7 8">
    <name type="scientific">Sanguibacter inulinus</name>
    <dbReference type="NCBI Taxonomy" id="60922"/>
    <lineage>
        <taxon>Bacteria</taxon>
        <taxon>Bacillati</taxon>
        <taxon>Actinomycetota</taxon>
        <taxon>Actinomycetes</taxon>
        <taxon>Micrococcales</taxon>
        <taxon>Sanguibacteraceae</taxon>
        <taxon>Sanguibacter</taxon>
    </lineage>
</organism>
<accession>A0A853ER60</accession>
<dbReference type="GO" id="GO:0046872">
    <property type="term" value="F:metal ion binding"/>
    <property type="evidence" value="ECO:0007669"/>
    <property type="project" value="UniProtKB-KW"/>
</dbReference>
<evidence type="ECO:0000256" key="3">
    <source>
        <dbReference type="ARBA" id="ARBA00022679"/>
    </source>
</evidence>
<comment type="cofactor">
    <cofactor evidence="1">
        <name>Mg(2+)</name>
        <dbReference type="ChEBI" id="CHEBI:18420"/>
    </cofactor>
</comment>
<dbReference type="PROSITE" id="PS00444">
    <property type="entry name" value="POLYPRENYL_SYNTHASE_2"/>
    <property type="match status" value="1"/>
</dbReference>
<dbReference type="PANTHER" id="PTHR12001:SF85">
    <property type="entry name" value="SHORT CHAIN ISOPRENYL DIPHOSPHATE SYNTHASE"/>
    <property type="match status" value="1"/>
</dbReference>
<keyword evidence="8" id="KW-1185">Reference proteome</keyword>
<dbReference type="GO" id="GO:0008299">
    <property type="term" value="P:isoprenoid biosynthetic process"/>
    <property type="evidence" value="ECO:0007669"/>
    <property type="project" value="InterPro"/>
</dbReference>
<dbReference type="AlphaFoldDB" id="A0A853ER60"/>
<comment type="caution">
    <text evidence="7">The sequence shown here is derived from an EMBL/GenBank/DDBJ whole genome shotgun (WGS) entry which is preliminary data.</text>
</comment>
<protein>
    <submittedName>
        <fullName evidence="7">Polyprenyl synthetase family protein</fullName>
    </submittedName>
</protein>
<dbReference type="EMBL" id="JACBYE010000009">
    <property type="protein sequence ID" value="NYS93000.1"/>
    <property type="molecule type" value="Genomic_DNA"/>
</dbReference>
<evidence type="ECO:0000256" key="4">
    <source>
        <dbReference type="ARBA" id="ARBA00022723"/>
    </source>
</evidence>
<evidence type="ECO:0000256" key="2">
    <source>
        <dbReference type="ARBA" id="ARBA00006706"/>
    </source>
</evidence>
<dbReference type="InterPro" id="IPR000092">
    <property type="entry name" value="Polyprenyl_synt"/>
</dbReference>
<comment type="similarity">
    <text evidence="2 6">Belongs to the FPP/GGPP synthase family.</text>
</comment>
<dbReference type="SUPFAM" id="SSF48576">
    <property type="entry name" value="Terpenoid synthases"/>
    <property type="match status" value="1"/>
</dbReference>
<evidence type="ECO:0000256" key="1">
    <source>
        <dbReference type="ARBA" id="ARBA00001946"/>
    </source>
</evidence>
<dbReference type="Proteomes" id="UP000561011">
    <property type="component" value="Unassembled WGS sequence"/>
</dbReference>
<dbReference type="CDD" id="cd00685">
    <property type="entry name" value="Trans_IPPS_HT"/>
    <property type="match status" value="1"/>
</dbReference>
<dbReference type="SFLD" id="SFLDS00005">
    <property type="entry name" value="Isoprenoid_Synthase_Type_I"/>
    <property type="match status" value="1"/>
</dbReference>
<proteinExistence type="inferred from homology"/>
<reference evidence="7 8" key="1">
    <citation type="submission" date="2020-07" db="EMBL/GenBank/DDBJ databases">
        <title>MOT database genomes.</title>
        <authorList>
            <person name="Joseph S."/>
            <person name="Aduse-Opoku J."/>
            <person name="Hashim A."/>
            <person name="Wade W."/>
            <person name="Curtis M."/>
        </authorList>
    </citation>
    <scope>NUCLEOTIDE SEQUENCE [LARGE SCALE GENOMIC DNA]</scope>
    <source>
        <strain evidence="7 8">DSM 100099</strain>
    </source>
</reference>
<gene>
    <name evidence="7" type="ORF">HZZ10_05595</name>
</gene>
<dbReference type="RefSeq" id="WP_179912755.1">
    <property type="nucleotide sequence ID" value="NZ_JACBYE010000009.1"/>
</dbReference>
<dbReference type="InterPro" id="IPR008949">
    <property type="entry name" value="Isoprenoid_synthase_dom_sf"/>
</dbReference>
<name>A0A853ER60_9MICO</name>